<dbReference type="Proteomes" id="UP001567537">
    <property type="component" value="Unassembled WGS sequence"/>
</dbReference>
<organism evidence="3 4">
    <name type="scientific">Streptomyces pimonensis</name>
    <dbReference type="NCBI Taxonomy" id="2860288"/>
    <lineage>
        <taxon>Bacteria</taxon>
        <taxon>Bacillati</taxon>
        <taxon>Actinomycetota</taxon>
        <taxon>Actinomycetes</taxon>
        <taxon>Kitasatosporales</taxon>
        <taxon>Streptomycetaceae</taxon>
        <taxon>Streptomyces</taxon>
    </lineage>
</organism>
<evidence type="ECO:0000313" key="4">
    <source>
        <dbReference type="Proteomes" id="UP001567537"/>
    </source>
</evidence>
<feature type="domain" description="HNH nuclease" evidence="2">
    <location>
        <begin position="39"/>
        <end position="92"/>
    </location>
</feature>
<keyword evidence="3" id="KW-0378">Hydrolase</keyword>
<reference evidence="3 4" key="1">
    <citation type="journal article" date="2021" name="Res Sq">
        <title>Streptomyces Pimoensis sp. nov., Isolated From the Taklimakan Desert in Xinjiang, China.</title>
        <authorList>
            <person name="Zhang P."/>
            <person name="Luo X."/>
            <person name="Luo X."/>
            <person name="Liu Z."/>
            <person name="Xia Z."/>
            <person name="Wan C."/>
            <person name="zhang L."/>
        </authorList>
    </citation>
    <scope>NUCLEOTIDE SEQUENCE [LARGE SCALE GENOMIC DNA]</scope>
    <source>
        <strain evidence="3 4">TRM75549</strain>
    </source>
</reference>
<protein>
    <submittedName>
        <fullName evidence="3">HNH endonuclease</fullName>
    </submittedName>
</protein>
<sequence>MMATSGVAVTSRPRGPGSARPKALDQHSPKEDPMAVSKRLRYEILRRDNHACRYCGAAAPDAKLNVDHVIPTSLGGSDKPDNLVASCADCNAGKTSSLPNAEPVVDVDQEAFRRAAQLKNEEKQRHDIIALHLCMVWEWAHEKTGRRPSQQEKRWFMEETYKVLACGYSGQVDLTEPAYRAGLQNALDLQSYIQLPWREASAADGRFLATIDAVEAWSSAWNHAAEDRDPYLRETKAVVSVIHKLLDAGRNRTDVTYAAHCAGSKLSLDVESFLDSAPETTKGGAI</sequence>
<feature type="region of interest" description="Disordered" evidence="1">
    <location>
        <begin position="1"/>
        <end position="34"/>
    </location>
</feature>
<dbReference type="CDD" id="cd00085">
    <property type="entry name" value="HNHc"/>
    <property type="match status" value="1"/>
</dbReference>
<dbReference type="PANTHER" id="PTHR33877:SF1">
    <property type="entry name" value="TYPE IV METHYL-DIRECTED RESTRICTION ENZYME ECOKMCRA"/>
    <property type="match status" value="1"/>
</dbReference>
<proteinExistence type="predicted"/>
<dbReference type="GO" id="GO:0004519">
    <property type="term" value="F:endonuclease activity"/>
    <property type="evidence" value="ECO:0007669"/>
    <property type="project" value="UniProtKB-KW"/>
</dbReference>
<dbReference type="SMART" id="SM00507">
    <property type="entry name" value="HNHc"/>
    <property type="match status" value="1"/>
</dbReference>
<dbReference type="Gene3D" id="1.10.30.50">
    <property type="match status" value="1"/>
</dbReference>
<dbReference type="PANTHER" id="PTHR33877">
    <property type="entry name" value="SLL1193 PROTEIN"/>
    <property type="match status" value="1"/>
</dbReference>
<name>A0ABV4J085_9ACTN</name>
<dbReference type="InterPro" id="IPR029471">
    <property type="entry name" value="HNH_5"/>
</dbReference>
<evidence type="ECO:0000259" key="2">
    <source>
        <dbReference type="SMART" id="SM00507"/>
    </source>
</evidence>
<accession>A0ABV4J085</accession>
<comment type="caution">
    <text evidence="3">The sequence shown here is derived from an EMBL/GenBank/DDBJ whole genome shotgun (WGS) entry which is preliminary data.</text>
</comment>
<keyword evidence="4" id="KW-1185">Reference proteome</keyword>
<dbReference type="InterPro" id="IPR052892">
    <property type="entry name" value="NA-targeting_endonuclease"/>
</dbReference>
<keyword evidence="3" id="KW-0540">Nuclease</keyword>
<keyword evidence="3" id="KW-0255">Endonuclease</keyword>
<dbReference type="EMBL" id="JAHWZY010000016">
    <property type="protein sequence ID" value="MEZ3180331.1"/>
    <property type="molecule type" value="Genomic_DNA"/>
</dbReference>
<dbReference type="InterPro" id="IPR003615">
    <property type="entry name" value="HNH_nuc"/>
</dbReference>
<gene>
    <name evidence="3" type="ORF">KYY02_17050</name>
</gene>
<evidence type="ECO:0000256" key="1">
    <source>
        <dbReference type="SAM" id="MobiDB-lite"/>
    </source>
</evidence>
<evidence type="ECO:0000313" key="3">
    <source>
        <dbReference type="EMBL" id="MEZ3180331.1"/>
    </source>
</evidence>
<dbReference type="Pfam" id="PF14279">
    <property type="entry name" value="HNH_5"/>
    <property type="match status" value="1"/>
</dbReference>
<feature type="compositionally biased region" description="Basic and acidic residues" evidence="1">
    <location>
        <begin position="22"/>
        <end position="33"/>
    </location>
</feature>